<dbReference type="InterPro" id="IPR011029">
    <property type="entry name" value="DEATH-like_dom_sf"/>
</dbReference>
<feature type="domain" description="Death" evidence="2">
    <location>
        <begin position="173"/>
        <end position="260"/>
    </location>
</feature>
<evidence type="ECO:0000313" key="4">
    <source>
        <dbReference type="Proteomes" id="UP000069940"/>
    </source>
</evidence>
<evidence type="ECO:0000256" key="1">
    <source>
        <dbReference type="SAM" id="MobiDB-lite"/>
    </source>
</evidence>
<dbReference type="Proteomes" id="UP000069940">
    <property type="component" value="Unassembled WGS sequence"/>
</dbReference>
<sequence length="267" mass="31100">MASSLLQNRPQYEQLCKDYLNLKIMAGNCSAREPEVIQKFKNYLKSEVNSVRKLERALGLEDVLCLLERRNLLSMLKIRLLIQLEGCLEDIDYSKLLGKYRISLEENFTILRRFYLEDLRHRDRRTLLEKEIEQAKLDNPSQAEPLSYETPKVTNDPRPPSSHDAGDRFSQHRQAIFTLLSKEIGRKWHTFGRLMQLSDSSLEEIEFRHPRNVKAIVGDILESAEREQSENGQNNFVGVLLEALVEFRRKDLKNKIEKLGNLLADSD</sequence>
<keyword evidence="4" id="KW-1185">Reference proteome</keyword>
<dbReference type="PROSITE" id="PS50017">
    <property type="entry name" value="DEATH_DOMAIN"/>
    <property type="match status" value="1"/>
</dbReference>
<feature type="region of interest" description="Disordered" evidence="1">
    <location>
        <begin position="138"/>
        <end position="167"/>
    </location>
</feature>
<dbReference type="CDD" id="cd01670">
    <property type="entry name" value="Death"/>
    <property type="match status" value="1"/>
</dbReference>
<dbReference type="GeneID" id="109422464"/>
<proteinExistence type="predicted"/>
<dbReference type="InterPro" id="IPR000488">
    <property type="entry name" value="Death_dom"/>
</dbReference>
<protein>
    <recommendedName>
        <fullName evidence="2">Death domain-containing protein</fullName>
    </recommendedName>
</protein>
<evidence type="ECO:0000313" key="3">
    <source>
        <dbReference type="EnsemblMetazoa" id="AALFPA23_023066.P34306"/>
    </source>
</evidence>
<dbReference type="Pfam" id="PF00531">
    <property type="entry name" value="Death"/>
    <property type="match status" value="1"/>
</dbReference>
<evidence type="ECO:0000259" key="2">
    <source>
        <dbReference type="PROSITE" id="PS50017"/>
    </source>
</evidence>
<name>A0ABM1ZZK0_AEDAL</name>
<accession>A0ABM1ZZK0</accession>
<dbReference type="Gene3D" id="1.10.533.10">
    <property type="entry name" value="Death Domain, Fas"/>
    <property type="match status" value="1"/>
</dbReference>
<dbReference type="RefSeq" id="XP_019552790.3">
    <property type="nucleotide sequence ID" value="XM_019697245.3"/>
</dbReference>
<reference evidence="4" key="1">
    <citation type="journal article" date="2015" name="Proc. Natl. Acad. Sci. U.S.A.">
        <title>Genome sequence of the Asian Tiger mosquito, Aedes albopictus, reveals insights into its biology, genetics, and evolution.</title>
        <authorList>
            <person name="Chen X.G."/>
            <person name="Jiang X."/>
            <person name="Gu J."/>
            <person name="Xu M."/>
            <person name="Wu Y."/>
            <person name="Deng Y."/>
            <person name="Zhang C."/>
            <person name="Bonizzoni M."/>
            <person name="Dermauw W."/>
            <person name="Vontas J."/>
            <person name="Armbruster P."/>
            <person name="Huang X."/>
            <person name="Yang Y."/>
            <person name="Zhang H."/>
            <person name="He W."/>
            <person name="Peng H."/>
            <person name="Liu Y."/>
            <person name="Wu K."/>
            <person name="Chen J."/>
            <person name="Lirakis M."/>
            <person name="Topalis P."/>
            <person name="Van Leeuwen T."/>
            <person name="Hall A.B."/>
            <person name="Jiang X."/>
            <person name="Thorpe C."/>
            <person name="Mueller R.L."/>
            <person name="Sun C."/>
            <person name="Waterhouse R.M."/>
            <person name="Yan G."/>
            <person name="Tu Z.J."/>
            <person name="Fang X."/>
            <person name="James A.A."/>
        </authorList>
    </citation>
    <scope>NUCLEOTIDE SEQUENCE [LARGE SCALE GENOMIC DNA]</scope>
    <source>
        <strain evidence="4">Foshan</strain>
    </source>
</reference>
<organism evidence="3 4">
    <name type="scientific">Aedes albopictus</name>
    <name type="common">Asian tiger mosquito</name>
    <name type="synonym">Stegomyia albopicta</name>
    <dbReference type="NCBI Taxonomy" id="7160"/>
    <lineage>
        <taxon>Eukaryota</taxon>
        <taxon>Metazoa</taxon>
        <taxon>Ecdysozoa</taxon>
        <taxon>Arthropoda</taxon>
        <taxon>Hexapoda</taxon>
        <taxon>Insecta</taxon>
        <taxon>Pterygota</taxon>
        <taxon>Neoptera</taxon>
        <taxon>Endopterygota</taxon>
        <taxon>Diptera</taxon>
        <taxon>Nematocera</taxon>
        <taxon>Culicoidea</taxon>
        <taxon>Culicidae</taxon>
        <taxon>Culicinae</taxon>
        <taxon>Aedini</taxon>
        <taxon>Aedes</taxon>
        <taxon>Stegomyia</taxon>
    </lineage>
</organism>
<dbReference type="EnsemblMetazoa" id="AALFPA23_023066.R34306">
    <property type="protein sequence ID" value="AALFPA23_023066.P34306"/>
    <property type="gene ID" value="AALFPA23_023066"/>
</dbReference>
<reference evidence="3" key="2">
    <citation type="submission" date="2025-05" db="UniProtKB">
        <authorList>
            <consortium name="EnsemblMetazoa"/>
        </authorList>
    </citation>
    <scope>IDENTIFICATION</scope>
    <source>
        <strain evidence="3">Foshan</strain>
    </source>
</reference>
<dbReference type="SUPFAM" id="SSF47986">
    <property type="entry name" value="DEATH domain"/>
    <property type="match status" value="1"/>
</dbReference>